<evidence type="ECO:0000313" key="2">
    <source>
        <dbReference type="EMBL" id="RRT39877.1"/>
    </source>
</evidence>
<accession>A0A426XK87</accession>
<feature type="compositionally biased region" description="Polar residues" evidence="1">
    <location>
        <begin position="140"/>
        <end position="152"/>
    </location>
</feature>
<feature type="compositionally biased region" description="Polar residues" evidence="1">
    <location>
        <begin position="40"/>
        <end position="59"/>
    </location>
</feature>
<evidence type="ECO:0000256" key="1">
    <source>
        <dbReference type="SAM" id="MobiDB-lite"/>
    </source>
</evidence>
<feature type="region of interest" description="Disordered" evidence="1">
    <location>
        <begin position="120"/>
        <end position="152"/>
    </location>
</feature>
<sequence>MLGRTSPYTIQIPEPPRSIGSAPTPFRFPSHHARSDQLLHHTSSRAPARSDQFSSSCSIGSAPAPICSRAPARSDQFSSSRSDQFPNPCSTRSIPELLLGRISSRSDQFRALAWPDQFLSPGSVRSTPGYEARLAPHPSSPRSDQFLSPRSG</sequence>
<comment type="caution">
    <text evidence="2">The sequence shown here is derived from an EMBL/GenBank/DDBJ whole genome shotgun (WGS) entry which is preliminary data.</text>
</comment>
<reference evidence="2 3" key="1">
    <citation type="journal article" date="2014" name="Agronomy (Basel)">
        <title>A Draft Genome Sequence for Ensete ventricosum, the Drought-Tolerant Tree Against Hunger.</title>
        <authorList>
            <person name="Harrison J."/>
            <person name="Moore K.A."/>
            <person name="Paszkiewicz K."/>
            <person name="Jones T."/>
            <person name="Grant M."/>
            <person name="Ambacheew D."/>
            <person name="Muzemil S."/>
            <person name="Studholme D.J."/>
        </authorList>
    </citation>
    <scope>NUCLEOTIDE SEQUENCE [LARGE SCALE GENOMIC DNA]</scope>
</reference>
<evidence type="ECO:0000313" key="3">
    <source>
        <dbReference type="Proteomes" id="UP000287651"/>
    </source>
</evidence>
<gene>
    <name evidence="2" type="ORF">B296_00053971</name>
</gene>
<dbReference type="EMBL" id="AMZH03019808">
    <property type="protein sequence ID" value="RRT39877.1"/>
    <property type="molecule type" value="Genomic_DNA"/>
</dbReference>
<protein>
    <submittedName>
        <fullName evidence="2">Uncharacterized protein</fullName>
    </submittedName>
</protein>
<organism evidence="2 3">
    <name type="scientific">Ensete ventricosum</name>
    <name type="common">Abyssinian banana</name>
    <name type="synonym">Musa ensete</name>
    <dbReference type="NCBI Taxonomy" id="4639"/>
    <lineage>
        <taxon>Eukaryota</taxon>
        <taxon>Viridiplantae</taxon>
        <taxon>Streptophyta</taxon>
        <taxon>Embryophyta</taxon>
        <taxon>Tracheophyta</taxon>
        <taxon>Spermatophyta</taxon>
        <taxon>Magnoliopsida</taxon>
        <taxon>Liliopsida</taxon>
        <taxon>Zingiberales</taxon>
        <taxon>Musaceae</taxon>
        <taxon>Ensete</taxon>
    </lineage>
</organism>
<proteinExistence type="predicted"/>
<name>A0A426XK87_ENSVE</name>
<feature type="compositionally biased region" description="Low complexity" evidence="1">
    <location>
        <begin position="73"/>
        <end position="85"/>
    </location>
</feature>
<feature type="region of interest" description="Disordered" evidence="1">
    <location>
        <begin position="1"/>
        <end position="90"/>
    </location>
</feature>
<dbReference type="AlphaFoldDB" id="A0A426XK87"/>
<dbReference type="Proteomes" id="UP000287651">
    <property type="component" value="Unassembled WGS sequence"/>
</dbReference>